<gene>
    <name evidence="1" type="ORF">F4821DRAFT_227769</name>
</gene>
<protein>
    <submittedName>
        <fullName evidence="1">Uncharacterized protein</fullName>
    </submittedName>
</protein>
<accession>A0ACC0DDM5</accession>
<comment type="caution">
    <text evidence="1">The sequence shown here is derived from an EMBL/GenBank/DDBJ whole genome shotgun (WGS) entry which is preliminary data.</text>
</comment>
<reference evidence="1 2" key="1">
    <citation type="journal article" date="2022" name="New Phytol.">
        <title>Ecological generalism drives hyperdiversity of secondary metabolite gene clusters in xylarialean endophytes.</title>
        <authorList>
            <person name="Franco M.E.E."/>
            <person name="Wisecaver J.H."/>
            <person name="Arnold A.E."/>
            <person name="Ju Y.M."/>
            <person name="Slot J.C."/>
            <person name="Ahrendt S."/>
            <person name="Moore L.P."/>
            <person name="Eastman K.E."/>
            <person name="Scott K."/>
            <person name="Konkel Z."/>
            <person name="Mondo S.J."/>
            <person name="Kuo A."/>
            <person name="Hayes R.D."/>
            <person name="Haridas S."/>
            <person name="Andreopoulos B."/>
            <person name="Riley R."/>
            <person name="LaButti K."/>
            <person name="Pangilinan J."/>
            <person name="Lipzen A."/>
            <person name="Amirebrahimi M."/>
            <person name="Yan J."/>
            <person name="Adam C."/>
            <person name="Keymanesh K."/>
            <person name="Ng V."/>
            <person name="Louie K."/>
            <person name="Northen T."/>
            <person name="Drula E."/>
            <person name="Henrissat B."/>
            <person name="Hsieh H.M."/>
            <person name="Youens-Clark K."/>
            <person name="Lutzoni F."/>
            <person name="Miadlikowska J."/>
            <person name="Eastwood D.C."/>
            <person name="Hamelin R.C."/>
            <person name="Grigoriev I.V."/>
            <person name="U'Ren J.M."/>
        </authorList>
    </citation>
    <scope>NUCLEOTIDE SEQUENCE [LARGE SCALE GENOMIC DNA]</scope>
    <source>
        <strain evidence="1 2">ER1909</strain>
    </source>
</reference>
<dbReference type="EMBL" id="MU394289">
    <property type="protein sequence ID" value="KAI6090761.1"/>
    <property type="molecule type" value="Genomic_DNA"/>
</dbReference>
<sequence length="213" mass="23965">MILPWGLCRIRSGLQIKHWYNAVYALHQGGYPRNAVEKIGIRVLFSSTHEQRSSFRAAGITTHILLKLPPTSYRMPYRIPHVGMANGPLVRAYLHTGHGLILLMPNYSTLPLVGTGLISGTYPNPSMSWLWRRLRLLHNAPTNVAPSSKPFTLQQNRFPICPIPRQRPPSNSSYSCQVDGIPRLSPSPMPSLQLQLLPGGFLWRVTRRLGLCE</sequence>
<dbReference type="Proteomes" id="UP001497680">
    <property type="component" value="Unassembled WGS sequence"/>
</dbReference>
<organism evidence="1 2">
    <name type="scientific">Hypoxylon rubiginosum</name>
    <dbReference type="NCBI Taxonomy" id="110542"/>
    <lineage>
        <taxon>Eukaryota</taxon>
        <taxon>Fungi</taxon>
        <taxon>Dikarya</taxon>
        <taxon>Ascomycota</taxon>
        <taxon>Pezizomycotina</taxon>
        <taxon>Sordariomycetes</taxon>
        <taxon>Xylariomycetidae</taxon>
        <taxon>Xylariales</taxon>
        <taxon>Hypoxylaceae</taxon>
        <taxon>Hypoxylon</taxon>
    </lineage>
</organism>
<name>A0ACC0DDM5_9PEZI</name>
<evidence type="ECO:0000313" key="1">
    <source>
        <dbReference type="EMBL" id="KAI6090761.1"/>
    </source>
</evidence>
<evidence type="ECO:0000313" key="2">
    <source>
        <dbReference type="Proteomes" id="UP001497680"/>
    </source>
</evidence>
<proteinExistence type="predicted"/>
<keyword evidence="2" id="KW-1185">Reference proteome</keyword>